<dbReference type="Proteomes" id="UP000199568">
    <property type="component" value="Unassembled WGS sequence"/>
</dbReference>
<reference evidence="2 3" key="1">
    <citation type="submission" date="2016-10" db="EMBL/GenBank/DDBJ databases">
        <authorList>
            <person name="de Groot N.N."/>
        </authorList>
    </citation>
    <scope>NUCLEOTIDE SEQUENCE [LARGE SCALE GENOMIC DNA]</scope>
    <source>
        <strain evidence="2 3">DSM 18979</strain>
    </source>
</reference>
<feature type="transmembrane region" description="Helical" evidence="1">
    <location>
        <begin position="146"/>
        <end position="170"/>
    </location>
</feature>
<keyword evidence="1" id="KW-0812">Transmembrane</keyword>
<gene>
    <name evidence="2" type="ORF">SAMN05660297_01402</name>
</gene>
<dbReference type="AlphaFoldDB" id="A0A1I0BSH5"/>
<feature type="transmembrane region" description="Helical" evidence="1">
    <location>
        <begin position="182"/>
        <end position="204"/>
    </location>
</feature>
<feature type="transmembrane region" description="Helical" evidence="1">
    <location>
        <begin position="75"/>
        <end position="94"/>
    </location>
</feature>
<sequence>MPCPHKKQLQNYLEEKLSSEEMKHMEEHIDICIDCQKRLDQMLDTSLQLQQTSVEVDDEVLVEKIKAHRKGIRRIYAYGTLGFLIGLFSLKYTSDSFIITKAIMALPYKLAEFMLGIFFSGNRLNQWDLMYRHFVRGMGYFPHHPILGLIVEVVTPALIAMFIGIMLGYLTSDKRVFQRKRIIRFIISGMIVFTLWFAAIYGIYNHTLNKIDGLEDIKSVIIYEKQEYSTSWILKIDQHNLYEEKHLRVISGLSETTPSDAHAPMNYQEGLELLLQFKGGGEIIAHVDLETGTMFMQNRRHYQLSEKTLSLLTEIAWRERDEN</sequence>
<evidence type="ECO:0008006" key="4">
    <source>
        <dbReference type="Google" id="ProtNLM"/>
    </source>
</evidence>
<dbReference type="EMBL" id="FOHU01000004">
    <property type="protein sequence ID" value="SET10011.1"/>
    <property type="molecule type" value="Genomic_DNA"/>
</dbReference>
<evidence type="ECO:0000313" key="3">
    <source>
        <dbReference type="Proteomes" id="UP000199568"/>
    </source>
</evidence>
<keyword evidence="1" id="KW-0472">Membrane</keyword>
<name>A0A1I0BSH5_9FIRM</name>
<evidence type="ECO:0000256" key="1">
    <source>
        <dbReference type="SAM" id="Phobius"/>
    </source>
</evidence>
<protein>
    <recommendedName>
        <fullName evidence="4">Zinc-finger</fullName>
    </recommendedName>
</protein>
<keyword evidence="1" id="KW-1133">Transmembrane helix</keyword>
<proteinExistence type="predicted"/>
<accession>A0A1I0BSH5</accession>
<organism evidence="2 3">
    <name type="scientific">Natronincola peptidivorans</name>
    <dbReference type="NCBI Taxonomy" id="426128"/>
    <lineage>
        <taxon>Bacteria</taxon>
        <taxon>Bacillati</taxon>
        <taxon>Bacillota</taxon>
        <taxon>Clostridia</taxon>
        <taxon>Peptostreptococcales</taxon>
        <taxon>Natronincolaceae</taxon>
        <taxon>Natronincola</taxon>
    </lineage>
</organism>
<keyword evidence="3" id="KW-1185">Reference proteome</keyword>
<dbReference type="STRING" id="426128.SAMN05660297_01402"/>
<evidence type="ECO:0000313" key="2">
    <source>
        <dbReference type="EMBL" id="SET10011.1"/>
    </source>
</evidence>
<dbReference type="OrthoDB" id="2460662at2"/>
<dbReference type="RefSeq" id="WP_090441361.1">
    <property type="nucleotide sequence ID" value="NZ_FOHU01000004.1"/>
</dbReference>